<organism evidence="2 4">
    <name type="scientific">Pocillopora meandrina</name>
    <dbReference type="NCBI Taxonomy" id="46732"/>
    <lineage>
        <taxon>Eukaryota</taxon>
        <taxon>Metazoa</taxon>
        <taxon>Cnidaria</taxon>
        <taxon>Anthozoa</taxon>
        <taxon>Hexacorallia</taxon>
        <taxon>Scleractinia</taxon>
        <taxon>Astrocoeniina</taxon>
        <taxon>Pocilloporidae</taxon>
        <taxon>Pocillopora</taxon>
    </lineage>
</organism>
<sequence length="151" mass="16826">MKIKLPSLIFTAMEMLGREKQLYQGGKQQSKERRGPLSIHSSATCKPNMSSGIKDHKLVMLTPIKTPAPQVCQERKPENPGENPLARPKNHPNFCHNKSTIKPGSQLGKLSTLTSYIIVFTSLHTYPFSLGPSKSPTRILYALKTFDLHSV</sequence>
<proteinExistence type="predicted"/>
<protein>
    <submittedName>
        <fullName evidence="2">Uncharacterized protein</fullName>
    </submittedName>
</protein>
<evidence type="ECO:0000313" key="3">
    <source>
        <dbReference type="EMBL" id="CAH3110003.1"/>
    </source>
</evidence>
<keyword evidence="4" id="KW-1185">Reference proteome</keyword>
<comment type="caution">
    <text evidence="2">The sequence shown here is derived from an EMBL/GenBank/DDBJ whole genome shotgun (WGS) entry which is preliminary data.</text>
</comment>
<feature type="region of interest" description="Disordered" evidence="1">
    <location>
        <begin position="22"/>
        <end position="51"/>
    </location>
</feature>
<feature type="compositionally biased region" description="Polar residues" evidence="1">
    <location>
        <begin position="39"/>
        <end position="51"/>
    </location>
</feature>
<dbReference type="EMBL" id="CALNXJ010000012">
    <property type="protein sequence ID" value="CAH3109994.1"/>
    <property type="molecule type" value="Genomic_DNA"/>
</dbReference>
<feature type="non-terminal residue" evidence="2">
    <location>
        <position position="151"/>
    </location>
</feature>
<reference evidence="2 4" key="1">
    <citation type="submission" date="2022-05" db="EMBL/GenBank/DDBJ databases">
        <authorList>
            <consortium name="Genoscope - CEA"/>
            <person name="William W."/>
        </authorList>
    </citation>
    <scope>NUCLEOTIDE SEQUENCE [LARGE SCALE GENOMIC DNA]</scope>
</reference>
<dbReference type="AlphaFoldDB" id="A0AAU9WF55"/>
<accession>A0AAU9WF55</accession>
<dbReference type="EMBL" id="CALNXJ010000012">
    <property type="protein sequence ID" value="CAH3110003.1"/>
    <property type="molecule type" value="Genomic_DNA"/>
</dbReference>
<dbReference type="Proteomes" id="UP001159428">
    <property type="component" value="Unassembled WGS sequence"/>
</dbReference>
<gene>
    <name evidence="2" type="ORF">PMEA_00004146</name>
    <name evidence="3" type="ORF">PMEA_00004151</name>
</gene>
<evidence type="ECO:0000313" key="4">
    <source>
        <dbReference type="Proteomes" id="UP001159428"/>
    </source>
</evidence>
<feature type="region of interest" description="Disordered" evidence="1">
    <location>
        <begin position="70"/>
        <end position="92"/>
    </location>
</feature>
<evidence type="ECO:0000256" key="1">
    <source>
        <dbReference type="SAM" id="MobiDB-lite"/>
    </source>
</evidence>
<evidence type="ECO:0000313" key="2">
    <source>
        <dbReference type="EMBL" id="CAH3109994.1"/>
    </source>
</evidence>
<name>A0AAU9WF55_9CNID</name>